<evidence type="ECO:0000256" key="2">
    <source>
        <dbReference type="SAM" id="Phobius"/>
    </source>
</evidence>
<gene>
    <name evidence="3" type="ORF">O3P69_003539</name>
</gene>
<dbReference type="Proteomes" id="UP001487740">
    <property type="component" value="Unassembled WGS sequence"/>
</dbReference>
<feature type="region of interest" description="Disordered" evidence="1">
    <location>
        <begin position="169"/>
        <end position="334"/>
    </location>
</feature>
<feature type="compositionally biased region" description="Basic and acidic residues" evidence="1">
    <location>
        <begin position="315"/>
        <end position="327"/>
    </location>
</feature>
<keyword evidence="2" id="KW-0812">Transmembrane</keyword>
<keyword evidence="4" id="KW-1185">Reference proteome</keyword>
<sequence length="446" mass="51389">MAPIMNHRRGSSGRRYSFLDLSSGSASLRPRSSSTSVLTVTESTPQLRSPADYRRPPPTPCTTPCFISPRMAFTTQFGYDSPIQIITCGGSNVLKPIVKRFWLGPLLCSKKGLLFVTLLTIGIVSFLLLNRKEYGLRTEGQCDAQDSTAPCHSHEAVNPLKRFLRRESFTSEQSTPDTEKSEAPVAQEGEEKEEEEEEEEERVVEHRINRPRMLTVQGQYESSAEEMDEQDTSRKSAFTDKQQTGDEKRSEESEGRDHFSREDLQRVRRAVMGGDGPYPEAQMNNEEQHSMRVISEEALPPTPQQPGGVEPDDEREARSQGYTHEEPLQGGHENLDQLYIQHRNLERQGYHREQQIVQQEIEAQEMLRLRQQEEMWQEQRRQAHQRARESYPPPHGRREHYPPGAPYHAESGGLDRQHPVWRDHQLHGQRLPRGVNPRRYYRSEDL</sequence>
<evidence type="ECO:0000313" key="3">
    <source>
        <dbReference type="EMBL" id="KAK8399533.1"/>
    </source>
</evidence>
<feature type="compositionally biased region" description="Basic and acidic residues" evidence="1">
    <location>
        <begin position="376"/>
        <end position="389"/>
    </location>
</feature>
<name>A0AAW0UJY7_SCYPA</name>
<feature type="compositionally biased region" description="Basic and acidic residues" evidence="1">
    <location>
        <begin position="231"/>
        <end position="266"/>
    </location>
</feature>
<evidence type="ECO:0000313" key="4">
    <source>
        <dbReference type="Proteomes" id="UP001487740"/>
    </source>
</evidence>
<evidence type="ECO:0000256" key="1">
    <source>
        <dbReference type="SAM" id="MobiDB-lite"/>
    </source>
</evidence>
<keyword evidence="2" id="KW-0472">Membrane</keyword>
<feature type="transmembrane region" description="Helical" evidence="2">
    <location>
        <begin position="112"/>
        <end position="129"/>
    </location>
</feature>
<proteinExistence type="predicted"/>
<organism evidence="3 4">
    <name type="scientific">Scylla paramamosain</name>
    <name type="common">Mud crab</name>
    <dbReference type="NCBI Taxonomy" id="85552"/>
    <lineage>
        <taxon>Eukaryota</taxon>
        <taxon>Metazoa</taxon>
        <taxon>Ecdysozoa</taxon>
        <taxon>Arthropoda</taxon>
        <taxon>Crustacea</taxon>
        <taxon>Multicrustacea</taxon>
        <taxon>Malacostraca</taxon>
        <taxon>Eumalacostraca</taxon>
        <taxon>Eucarida</taxon>
        <taxon>Decapoda</taxon>
        <taxon>Pleocyemata</taxon>
        <taxon>Brachyura</taxon>
        <taxon>Eubrachyura</taxon>
        <taxon>Portunoidea</taxon>
        <taxon>Portunidae</taxon>
        <taxon>Portuninae</taxon>
        <taxon>Scylla</taxon>
    </lineage>
</organism>
<feature type="region of interest" description="Disordered" evidence="1">
    <location>
        <begin position="24"/>
        <end position="58"/>
    </location>
</feature>
<accession>A0AAW0UJY7</accession>
<feature type="compositionally biased region" description="Acidic residues" evidence="1">
    <location>
        <begin position="188"/>
        <end position="202"/>
    </location>
</feature>
<reference evidence="3 4" key="1">
    <citation type="submission" date="2023-03" db="EMBL/GenBank/DDBJ databases">
        <title>High-quality genome of Scylla paramamosain provides insights in environmental adaptation.</title>
        <authorList>
            <person name="Zhang L."/>
        </authorList>
    </citation>
    <scope>NUCLEOTIDE SEQUENCE [LARGE SCALE GENOMIC DNA]</scope>
    <source>
        <strain evidence="3">LZ_2023a</strain>
        <tissue evidence="3">Muscle</tissue>
    </source>
</reference>
<dbReference type="EMBL" id="JARAKH010000011">
    <property type="protein sequence ID" value="KAK8399533.1"/>
    <property type="molecule type" value="Genomic_DNA"/>
</dbReference>
<protein>
    <submittedName>
        <fullName evidence="3">Uncharacterized protein</fullName>
    </submittedName>
</protein>
<dbReference type="AlphaFoldDB" id="A0AAW0UJY7"/>
<feature type="compositionally biased region" description="Low complexity" evidence="1">
    <location>
        <begin position="24"/>
        <end position="45"/>
    </location>
</feature>
<feature type="compositionally biased region" description="Basic and acidic residues" evidence="1">
    <location>
        <begin position="413"/>
        <end position="426"/>
    </location>
</feature>
<feature type="region of interest" description="Disordered" evidence="1">
    <location>
        <begin position="376"/>
        <end position="446"/>
    </location>
</feature>
<keyword evidence="2" id="KW-1133">Transmembrane helix</keyword>
<comment type="caution">
    <text evidence="3">The sequence shown here is derived from an EMBL/GenBank/DDBJ whole genome shotgun (WGS) entry which is preliminary data.</text>
</comment>